<feature type="region of interest" description="Disordered" evidence="1">
    <location>
        <begin position="172"/>
        <end position="192"/>
    </location>
</feature>
<name>A0ABM5QKQ9_9CORY</name>
<dbReference type="Pfam" id="PF00905">
    <property type="entry name" value="Transpeptidase"/>
    <property type="match status" value="1"/>
</dbReference>
<dbReference type="Pfam" id="PF21922">
    <property type="entry name" value="PBP_dimer_2"/>
    <property type="match status" value="1"/>
</dbReference>
<evidence type="ECO:0000259" key="3">
    <source>
        <dbReference type="Pfam" id="PF21922"/>
    </source>
</evidence>
<feature type="domain" description="Penicillin-binding protein transpeptidase" evidence="2">
    <location>
        <begin position="155"/>
        <end position="473"/>
    </location>
</feature>
<dbReference type="PANTHER" id="PTHR30627:SF24">
    <property type="entry name" value="PENICILLIN-BINDING PROTEIN 4B"/>
    <property type="match status" value="1"/>
</dbReference>
<dbReference type="InterPro" id="IPR050515">
    <property type="entry name" value="Beta-lactam/transpept"/>
</dbReference>
<dbReference type="SUPFAM" id="SSF56601">
    <property type="entry name" value="beta-lactamase/transpeptidase-like"/>
    <property type="match status" value="1"/>
</dbReference>
<dbReference type="PANTHER" id="PTHR30627">
    <property type="entry name" value="PEPTIDOGLYCAN D,D-TRANSPEPTIDASE"/>
    <property type="match status" value="1"/>
</dbReference>
<keyword evidence="5" id="KW-1185">Reference proteome</keyword>
<protein>
    <submittedName>
        <fullName evidence="4">Penicillin-binding protein</fullName>
    </submittedName>
</protein>
<dbReference type="InterPro" id="IPR012338">
    <property type="entry name" value="Beta-lactam/transpept-like"/>
</dbReference>
<sequence length="481" mass="50133">MNRAIRWVSVFALVLVAVLLVNLSVIHVFREDELAQNPLNQRAFLEAKSVPRGEIIAGGQVLATSTKDDAGYFHRVYPTAPVPFSSVTGYLSDRYGAAGIEQSYNGVLNGSEIGARQWIDKLAGKLDRGNNVELSLSPQVQATAYEQLVSQGFEGSVVALRPSTGEVLAMASTPSHDPNQVSSTDPNVSENTWSKLNSDPGRPLLNHATQETLPPGSIFKIITTAAALESGFTPETPVTGAASITLPNTETTLTNYAGQPCAGGGQVSLRTAFMHSCNTAFVEASEKIGKKKFADMASAFGVGETYDLGLEQAAGEVGELPDAAALGQSAIGQRDVTMSALQAAVMAATVANDGARMEPHVVKRITAPDLKELHEVGPKKLNQAVPPEVAAQITDLMRDSERNTFGASGADIASKTGTAEHGADGTPPHTWYVAFSPSENADVAVAVVVKDGGGMGESATGGRVASPIGRAVLQAALQAAG</sequence>
<feature type="domain" description="Penicillin binding protein A dimerisation" evidence="3">
    <location>
        <begin position="52"/>
        <end position="132"/>
    </location>
</feature>
<dbReference type="Proteomes" id="UP000028504">
    <property type="component" value="Chromosome"/>
</dbReference>
<evidence type="ECO:0000313" key="4">
    <source>
        <dbReference type="EMBL" id="AIG63386.1"/>
    </source>
</evidence>
<proteinExistence type="predicted"/>
<evidence type="ECO:0000259" key="2">
    <source>
        <dbReference type="Pfam" id="PF00905"/>
    </source>
</evidence>
<gene>
    <name evidence="4" type="ORF">CATYP_00180</name>
</gene>
<feature type="region of interest" description="Disordered" evidence="1">
    <location>
        <begin position="406"/>
        <end position="429"/>
    </location>
</feature>
<dbReference type="EMBL" id="CP008944">
    <property type="protein sequence ID" value="AIG63386.1"/>
    <property type="molecule type" value="Genomic_DNA"/>
</dbReference>
<dbReference type="RefSeq" id="WP_038603933.1">
    <property type="nucleotide sequence ID" value="NZ_CP008944.1"/>
</dbReference>
<reference evidence="4 5" key="1">
    <citation type="submission" date="2014-07" db="EMBL/GenBank/DDBJ databases">
        <title>Complete genome sequence of Corynebacterium atypicum DSM 44849: identifiction of the mycolic acid biosynthesis genes.</title>
        <authorList>
            <person name="Tippelt A."/>
            <person name="Mollmann S."/>
            <person name="Albersmeier A."/>
            <person name="Jaenicke S."/>
            <person name="Ruckert C."/>
            <person name="Tauch A."/>
        </authorList>
    </citation>
    <scope>NUCLEOTIDE SEQUENCE [LARGE SCALE GENOMIC DNA]</scope>
    <source>
        <strain evidence="4 5">R2070</strain>
    </source>
</reference>
<accession>A0ABM5QKQ9</accession>
<dbReference type="Gene3D" id="3.90.1310.10">
    <property type="entry name" value="Penicillin-binding protein 2a (Domain 2)"/>
    <property type="match status" value="1"/>
</dbReference>
<evidence type="ECO:0000313" key="5">
    <source>
        <dbReference type="Proteomes" id="UP000028504"/>
    </source>
</evidence>
<evidence type="ECO:0000256" key="1">
    <source>
        <dbReference type="SAM" id="MobiDB-lite"/>
    </source>
</evidence>
<organism evidence="4 5">
    <name type="scientific">Corynebacterium atypicum</name>
    <dbReference type="NCBI Taxonomy" id="191610"/>
    <lineage>
        <taxon>Bacteria</taxon>
        <taxon>Bacillati</taxon>
        <taxon>Actinomycetota</taxon>
        <taxon>Actinomycetes</taxon>
        <taxon>Mycobacteriales</taxon>
        <taxon>Corynebacteriaceae</taxon>
        <taxon>Corynebacterium</taxon>
    </lineage>
</organism>
<dbReference type="Gene3D" id="3.40.710.10">
    <property type="entry name" value="DD-peptidase/beta-lactamase superfamily"/>
    <property type="match status" value="1"/>
</dbReference>
<dbReference type="InterPro" id="IPR001460">
    <property type="entry name" value="PCN-bd_Tpept"/>
</dbReference>
<dbReference type="InterPro" id="IPR054120">
    <property type="entry name" value="PBPA_dimer"/>
</dbReference>